<dbReference type="GO" id="GO:0006352">
    <property type="term" value="P:DNA-templated transcription initiation"/>
    <property type="evidence" value="ECO:0007669"/>
    <property type="project" value="InterPro"/>
</dbReference>
<dbReference type="AlphaFoldDB" id="A0A7W2D407"/>
<keyword evidence="2 6" id="KW-0805">Transcription regulation</keyword>
<evidence type="ECO:0000313" key="11">
    <source>
        <dbReference type="Proteomes" id="UP000586976"/>
    </source>
</evidence>
<reference evidence="10 11" key="1">
    <citation type="submission" date="2020-07" db="EMBL/GenBank/DDBJ databases">
        <title>Streptomyces isolated from Indian soil.</title>
        <authorList>
            <person name="Mandal S."/>
            <person name="Maiti P.K."/>
        </authorList>
    </citation>
    <scope>NUCLEOTIDE SEQUENCE [LARGE SCALE GENOMIC DNA]</scope>
    <source>
        <strain evidence="10 11">PSKA54</strain>
    </source>
</reference>
<dbReference type="InterPro" id="IPR013324">
    <property type="entry name" value="RNA_pol_sigma_r3/r4-like"/>
</dbReference>
<dbReference type="InterPro" id="IPR050239">
    <property type="entry name" value="Sigma-70_RNA_pol_init_factors"/>
</dbReference>
<dbReference type="InterPro" id="IPR014284">
    <property type="entry name" value="RNA_pol_sigma-70_dom"/>
</dbReference>
<evidence type="ECO:0000313" key="10">
    <source>
        <dbReference type="EMBL" id="MBA4864308.1"/>
    </source>
</evidence>
<dbReference type="FunFam" id="1.10.601.10:FF:000001">
    <property type="entry name" value="RNA polymerase sigma factor SigA"/>
    <property type="match status" value="1"/>
</dbReference>
<feature type="domain" description="RNA polymerase sigma-70" evidence="8">
    <location>
        <begin position="237"/>
        <end position="250"/>
    </location>
</feature>
<evidence type="ECO:0000256" key="5">
    <source>
        <dbReference type="ARBA" id="ARBA00023163"/>
    </source>
</evidence>
<dbReference type="InterPro" id="IPR036388">
    <property type="entry name" value="WH-like_DNA-bd_sf"/>
</dbReference>
<evidence type="ECO:0000256" key="7">
    <source>
        <dbReference type="SAM" id="MobiDB-lite"/>
    </source>
</evidence>
<feature type="compositionally biased region" description="Low complexity" evidence="7">
    <location>
        <begin position="125"/>
        <end position="136"/>
    </location>
</feature>
<organism evidence="10 11">
    <name type="scientific">Streptomyces himalayensis subsp. aureolus</name>
    <dbReference type="NCBI Taxonomy" id="2758039"/>
    <lineage>
        <taxon>Bacteria</taxon>
        <taxon>Bacillati</taxon>
        <taxon>Actinomycetota</taxon>
        <taxon>Actinomycetes</taxon>
        <taxon>Kitasatosporales</taxon>
        <taxon>Streptomycetaceae</taxon>
        <taxon>Streptomyces</taxon>
        <taxon>Streptomyces himalayensis</taxon>
    </lineage>
</organism>
<dbReference type="PANTHER" id="PTHR30603:SF59">
    <property type="entry name" value="RNA POLYMERASE PRINCIPAL SIGMA FACTOR HRDA"/>
    <property type="match status" value="1"/>
</dbReference>
<dbReference type="InterPro" id="IPR007627">
    <property type="entry name" value="RNA_pol_sigma70_r2"/>
</dbReference>
<comment type="caution">
    <text evidence="10">The sequence shown here is derived from an EMBL/GenBank/DDBJ whole genome shotgun (WGS) entry which is preliminary data.</text>
</comment>
<accession>A0A7W2D407</accession>
<dbReference type="SUPFAM" id="SSF88659">
    <property type="entry name" value="Sigma3 and sigma4 domains of RNA polymerase sigma factors"/>
    <property type="match status" value="2"/>
</dbReference>
<sequence>MPESSERGRPADSGPDTPAVPLIAYGTDSGKAAHAGPVVPLSHASAAITLEVAPVQTQTLTQTDTALDSEADIDLMTAVPPQGRARRHPDHGTAVMSPDHPQGTAEPPTDQPLAPVDGPPEPDLVDVPEPVELPVPSGRTETAGPSADLFRQYLREIGRIPLLTAAEEVELARRVEAGLFAEEKLGSTPDLDSQLALDLDKLVVMGRMAKRRLIEANLRLVVSVAKRYVGRGLTMLDLVQEGNLGLIRAVEKFDYARGYKFSTYATWWIRQAMSRALADQARTIRVPVHVVELINRVVRVQRRMLQERGYEPTPEEVAAHLELTPERVREVLRLAQEPVSLHAPVGEEDDVALGDLIEDGDAASPVESAAFLLLREHLDAVLSTLGERERKVVQLRYGLADGRPRTLEDIGRIFGVTRERIRQIESKTLNKLRDHAYADQLRGYLD</sequence>
<dbReference type="PROSITE" id="PS00715">
    <property type="entry name" value="SIGMA70_1"/>
    <property type="match status" value="1"/>
</dbReference>
<dbReference type="PROSITE" id="PS00716">
    <property type="entry name" value="SIGMA70_2"/>
    <property type="match status" value="1"/>
</dbReference>
<evidence type="ECO:0000256" key="3">
    <source>
        <dbReference type="ARBA" id="ARBA00023082"/>
    </source>
</evidence>
<name>A0A7W2D407_9ACTN</name>
<dbReference type="PANTHER" id="PTHR30603">
    <property type="entry name" value="RNA POLYMERASE SIGMA FACTOR RPO"/>
    <property type="match status" value="1"/>
</dbReference>
<dbReference type="InterPro" id="IPR007624">
    <property type="entry name" value="RNA_pol_sigma70_r3"/>
</dbReference>
<evidence type="ECO:0000256" key="2">
    <source>
        <dbReference type="ARBA" id="ARBA00023015"/>
    </source>
</evidence>
<feature type="compositionally biased region" description="Basic and acidic residues" evidence="7">
    <location>
        <begin position="1"/>
        <end position="10"/>
    </location>
</feature>
<dbReference type="Pfam" id="PF04545">
    <property type="entry name" value="Sigma70_r4"/>
    <property type="match status" value="1"/>
</dbReference>
<evidence type="ECO:0000256" key="4">
    <source>
        <dbReference type="ARBA" id="ARBA00023125"/>
    </source>
</evidence>
<keyword evidence="11" id="KW-1185">Reference proteome</keyword>
<keyword evidence="3 6" id="KW-0731">Sigma factor</keyword>
<keyword evidence="4 6" id="KW-0238">DNA-binding</keyword>
<dbReference type="InterPro" id="IPR007630">
    <property type="entry name" value="RNA_pol_sigma70_r4"/>
</dbReference>
<dbReference type="EMBL" id="JACEQY010000028">
    <property type="protein sequence ID" value="MBA4864308.1"/>
    <property type="molecule type" value="Genomic_DNA"/>
</dbReference>
<dbReference type="Pfam" id="PF04539">
    <property type="entry name" value="Sigma70_r3"/>
    <property type="match status" value="1"/>
</dbReference>
<dbReference type="Pfam" id="PF04542">
    <property type="entry name" value="Sigma70_r2"/>
    <property type="match status" value="1"/>
</dbReference>
<dbReference type="Pfam" id="PF00140">
    <property type="entry name" value="Sigma70_r1_2"/>
    <property type="match status" value="1"/>
</dbReference>
<dbReference type="InterPro" id="IPR013325">
    <property type="entry name" value="RNA_pol_sigma_r2"/>
</dbReference>
<dbReference type="CDD" id="cd06171">
    <property type="entry name" value="Sigma70_r4"/>
    <property type="match status" value="1"/>
</dbReference>
<comment type="function">
    <text evidence="6">Sigma factors are initiation factors that promote the attachment of RNA polymerase to specific initiation sites and are then released.</text>
</comment>
<dbReference type="Gene3D" id="1.20.120.1810">
    <property type="match status" value="1"/>
</dbReference>
<dbReference type="Proteomes" id="UP000586976">
    <property type="component" value="Unassembled WGS sequence"/>
</dbReference>
<evidence type="ECO:0000256" key="1">
    <source>
        <dbReference type="ARBA" id="ARBA00007788"/>
    </source>
</evidence>
<proteinExistence type="inferred from homology"/>
<gene>
    <name evidence="10" type="ORF">H1V43_23730</name>
</gene>
<dbReference type="InterPro" id="IPR009042">
    <property type="entry name" value="RNA_pol_sigma70_r1_2"/>
</dbReference>
<protein>
    <recommendedName>
        <fullName evidence="6">RNA polymerase sigma factor</fullName>
    </recommendedName>
</protein>
<dbReference type="GO" id="GO:0016987">
    <property type="term" value="F:sigma factor activity"/>
    <property type="evidence" value="ECO:0007669"/>
    <property type="project" value="UniProtKB-KW"/>
</dbReference>
<dbReference type="NCBIfam" id="TIGR02937">
    <property type="entry name" value="sigma70-ECF"/>
    <property type="match status" value="1"/>
</dbReference>
<dbReference type="SUPFAM" id="SSF88946">
    <property type="entry name" value="Sigma2 domain of RNA polymerase sigma factors"/>
    <property type="match status" value="1"/>
</dbReference>
<dbReference type="Gene3D" id="1.10.601.10">
    <property type="entry name" value="RNA Polymerase Primary Sigma Factor"/>
    <property type="match status" value="1"/>
</dbReference>
<feature type="region of interest" description="Disordered" evidence="7">
    <location>
        <begin position="1"/>
        <end position="33"/>
    </location>
</feature>
<dbReference type="GO" id="GO:0003677">
    <property type="term" value="F:DNA binding"/>
    <property type="evidence" value="ECO:0007669"/>
    <property type="project" value="UniProtKB-KW"/>
</dbReference>
<evidence type="ECO:0000259" key="9">
    <source>
        <dbReference type="PROSITE" id="PS00716"/>
    </source>
</evidence>
<dbReference type="InterPro" id="IPR000943">
    <property type="entry name" value="RNA_pol_sigma70"/>
</dbReference>
<feature type="region of interest" description="Disordered" evidence="7">
    <location>
        <begin position="81"/>
        <end position="144"/>
    </location>
</feature>
<feature type="domain" description="RNA polymerase sigma-70" evidence="9">
    <location>
        <begin position="406"/>
        <end position="432"/>
    </location>
</feature>
<dbReference type="RefSeq" id="WP_181865959.1">
    <property type="nucleotide sequence ID" value="NZ_JACEQY010000028.1"/>
</dbReference>
<evidence type="ECO:0000256" key="6">
    <source>
        <dbReference type="RuleBase" id="RU362124"/>
    </source>
</evidence>
<dbReference type="PRINTS" id="PR00046">
    <property type="entry name" value="SIGMA70FCT"/>
</dbReference>
<keyword evidence="5 6" id="KW-0804">Transcription</keyword>
<dbReference type="Gene3D" id="1.10.10.10">
    <property type="entry name" value="Winged helix-like DNA-binding domain superfamily/Winged helix DNA-binding domain"/>
    <property type="match status" value="2"/>
</dbReference>
<comment type="similarity">
    <text evidence="1 6">Belongs to the sigma-70 factor family.</text>
</comment>
<evidence type="ECO:0000259" key="8">
    <source>
        <dbReference type="PROSITE" id="PS00715"/>
    </source>
</evidence>